<sequence length="35" mass="4051">MMVMVSRRVLQGSISAEELARVQREHKRIEGLALR</sequence>
<accession>A0A0A9D6Q0</accession>
<reference evidence="1" key="1">
    <citation type="submission" date="2014-09" db="EMBL/GenBank/DDBJ databases">
        <authorList>
            <person name="Magalhaes I.L.F."/>
            <person name="Oliveira U."/>
            <person name="Santos F.R."/>
            <person name="Vidigal T.H.D.A."/>
            <person name="Brescovit A.D."/>
            <person name="Santos A.J."/>
        </authorList>
    </citation>
    <scope>NUCLEOTIDE SEQUENCE</scope>
    <source>
        <tissue evidence="1">Shoot tissue taken approximately 20 cm above the soil surface</tissue>
    </source>
</reference>
<evidence type="ECO:0000313" key="1">
    <source>
        <dbReference type="EMBL" id="JAD81325.1"/>
    </source>
</evidence>
<proteinExistence type="predicted"/>
<organism evidence="1">
    <name type="scientific">Arundo donax</name>
    <name type="common">Giant reed</name>
    <name type="synonym">Donax arundinaceus</name>
    <dbReference type="NCBI Taxonomy" id="35708"/>
    <lineage>
        <taxon>Eukaryota</taxon>
        <taxon>Viridiplantae</taxon>
        <taxon>Streptophyta</taxon>
        <taxon>Embryophyta</taxon>
        <taxon>Tracheophyta</taxon>
        <taxon>Spermatophyta</taxon>
        <taxon>Magnoliopsida</taxon>
        <taxon>Liliopsida</taxon>
        <taxon>Poales</taxon>
        <taxon>Poaceae</taxon>
        <taxon>PACMAD clade</taxon>
        <taxon>Arundinoideae</taxon>
        <taxon>Arundineae</taxon>
        <taxon>Arundo</taxon>
    </lineage>
</organism>
<dbReference type="AlphaFoldDB" id="A0A0A9D6Q0"/>
<reference evidence="1" key="2">
    <citation type="journal article" date="2015" name="Data Brief">
        <title>Shoot transcriptome of the giant reed, Arundo donax.</title>
        <authorList>
            <person name="Barrero R.A."/>
            <person name="Guerrero F.D."/>
            <person name="Moolhuijzen P."/>
            <person name="Goolsby J.A."/>
            <person name="Tidwell J."/>
            <person name="Bellgard S.E."/>
            <person name="Bellgard M.I."/>
        </authorList>
    </citation>
    <scope>NUCLEOTIDE SEQUENCE</scope>
    <source>
        <tissue evidence="1">Shoot tissue taken approximately 20 cm above the soil surface</tissue>
    </source>
</reference>
<dbReference type="EMBL" id="GBRH01216570">
    <property type="protein sequence ID" value="JAD81325.1"/>
    <property type="molecule type" value="Transcribed_RNA"/>
</dbReference>
<protein>
    <submittedName>
        <fullName evidence="1">Uncharacterized protein</fullName>
    </submittedName>
</protein>
<name>A0A0A9D6Q0_ARUDO</name>